<keyword evidence="1" id="KW-0378">Hydrolase</keyword>
<dbReference type="Gene3D" id="3.40.50.1820">
    <property type="entry name" value="alpha/beta hydrolase"/>
    <property type="match status" value="1"/>
</dbReference>
<evidence type="ECO:0000259" key="2">
    <source>
        <dbReference type="Pfam" id="PF00326"/>
    </source>
</evidence>
<evidence type="ECO:0000313" key="3">
    <source>
        <dbReference type="EMBL" id="KAJ1608683.1"/>
    </source>
</evidence>
<dbReference type="Proteomes" id="UP001067231">
    <property type="component" value="Unassembled WGS sequence"/>
</dbReference>
<protein>
    <recommendedName>
        <fullName evidence="2">Peptidase S9 prolyl oligopeptidase catalytic domain-containing protein</fullName>
    </recommendedName>
</protein>
<dbReference type="InterPro" id="IPR001375">
    <property type="entry name" value="Peptidase_S9_cat"/>
</dbReference>
<dbReference type="SUPFAM" id="SSF53474">
    <property type="entry name" value="alpha/beta-Hydrolases"/>
    <property type="match status" value="1"/>
</dbReference>
<dbReference type="OrthoDB" id="416344at2759"/>
<evidence type="ECO:0000256" key="1">
    <source>
        <dbReference type="ARBA" id="ARBA00022801"/>
    </source>
</evidence>
<dbReference type="GO" id="GO:0004252">
    <property type="term" value="F:serine-type endopeptidase activity"/>
    <property type="evidence" value="ECO:0007669"/>
    <property type="project" value="TreeGrafter"/>
</dbReference>
<gene>
    <name evidence="3" type="ORF">OJ253_1836</name>
</gene>
<dbReference type="PANTHER" id="PTHR42776:SF4">
    <property type="entry name" value="ACYLAMINO-ACID-RELEASING ENZYME"/>
    <property type="match status" value="1"/>
</dbReference>
<sequence length="809" mass="89889">MSETERGDTRLSLITAFHGCWVCRDAVITKVGSQILAFCRGFRSIGEKRVLFNFTLSHSTSSGMHEVDGPLTDQSHPPFLGNPLVSHYKSNHLFSLFEDTDLETTKTVGIRMAVYSLSAASLTPFGATSNFDTCTDLIHDKILKLDPDGSFDVGLTWKNVYYIAEPKIKRPKWTDRMSDPRSNRSWSASDYGNRNLYVPDWGENFSAFKNPRVYAWSFDMPDSINSDPFELDFSFRQTHSVFSLRLLPNEMALIVNAFENEPLKHGYSFCIARPSKVILCNLTPSEPIGSYALQTASEVVISRPDEYARGIQVMVTSPDKPISRCTVLYYSIPSNQKNIPHWSTMQLCAQDLTLDGFMWSLSGERRVCVQTQSEPAPANDPLKFEGFCGLFGSEYKLIPLNGSNWVFTSAYVGARLVPVAVNISTSQVCRIKLAVSDESLYEGNLEILSVEFGPDNSAVFAVLNQTSPTMPSLVMIVQMYLNPARNVILAQIVKSVSSFGRNSEAFPASLVLKTPESPLFNNTFRLARVLNNIQFLTYKDKHLLIRKKSHPEFCQASKKSPLLLYLHGGPHSVTSFGYSFIFTFFAEIGYTILAPNYTGSIGFGDNYTKALIGHILETDIKEIISLADSVRGLAELNLDPHKCFAFGGSYGGALIYSLATRHPEFLTSASSANGFTNAISFIGSSDIPDYVFSELIPETCASEKNRITTLRDHEALIQLHSSSPISMVDRVTTPLLIAVGGKDKRVPATQSIEFYKALQKFGKCDVKMLYYPDSGHSINVSGEPFDLFLNIANWFGLHGGIPFIFRGDL</sequence>
<comment type="caution">
    <text evidence="3">The sequence shown here is derived from an EMBL/GenBank/DDBJ whole genome shotgun (WGS) entry which is preliminary data.</text>
</comment>
<reference evidence="3" key="1">
    <citation type="submission" date="2022-10" db="EMBL/GenBank/DDBJ databases">
        <title>Adaptive evolution leads to modifications in subtelomeric GC content in a zoonotic Cryptosporidium species.</title>
        <authorList>
            <person name="Li J."/>
            <person name="Feng Y."/>
            <person name="Xiao L."/>
        </authorList>
    </citation>
    <scope>NUCLEOTIDE SEQUENCE</scope>
    <source>
        <strain evidence="3">33844</strain>
    </source>
</reference>
<dbReference type="EMBL" id="JAPCXC010000041">
    <property type="protein sequence ID" value="KAJ1608683.1"/>
    <property type="molecule type" value="Genomic_DNA"/>
</dbReference>
<proteinExistence type="predicted"/>
<dbReference type="InterPro" id="IPR029058">
    <property type="entry name" value="AB_hydrolase_fold"/>
</dbReference>
<dbReference type="AlphaFoldDB" id="A0A9D5DLP4"/>
<organism evidence="3">
    <name type="scientific">Cryptosporidium canis</name>
    <dbReference type="NCBI Taxonomy" id="195482"/>
    <lineage>
        <taxon>Eukaryota</taxon>
        <taxon>Sar</taxon>
        <taxon>Alveolata</taxon>
        <taxon>Apicomplexa</taxon>
        <taxon>Conoidasida</taxon>
        <taxon>Coccidia</taxon>
        <taxon>Eucoccidiorida</taxon>
        <taxon>Eimeriorina</taxon>
        <taxon>Cryptosporidiidae</taxon>
        <taxon>Cryptosporidium</taxon>
    </lineage>
</organism>
<dbReference type="Pfam" id="PF00326">
    <property type="entry name" value="Peptidase_S9"/>
    <property type="match status" value="1"/>
</dbReference>
<accession>A0A9D5DLP4</accession>
<dbReference type="PANTHER" id="PTHR42776">
    <property type="entry name" value="SERINE PEPTIDASE S9 FAMILY MEMBER"/>
    <property type="match status" value="1"/>
</dbReference>
<feature type="domain" description="Peptidase S9 prolyl oligopeptidase catalytic" evidence="2">
    <location>
        <begin position="578"/>
        <end position="795"/>
    </location>
</feature>
<name>A0A9D5DLP4_9CRYT</name>
<dbReference type="GO" id="GO:0006508">
    <property type="term" value="P:proteolysis"/>
    <property type="evidence" value="ECO:0007669"/>
    <property type="project" value="InterPro"/>
</dbReference>